<proteinExistence type="predicted"/>
<feature type="compositionally biased region" description="Polar residues" evidence="2">
    <location>
        <begin position="149"/>
        <end position="163"/>
    </location>
</feature>
<evidence type="ECO:0000256" key="2">
    <source>
        <dbReference type="SAM" id="MobiDB-lite"/>
    </source>
</evidence>
<dbReference type="AlphaFoldDB" id="A0A8J2NN76"/>
<keyword evidence="1" id="KW-0175">Coiled coil</keyword>
<feature type="compositionally biased region" description="Basic residues" evidence="2">
    <location>
        <begin position="176"/>
        <end position="191"/>
    </location>
</feature>
<accession>A0A8J2NN76</accession>
<evidence type="ECO:0000256" key="1">
    <source>
        <dbReference type="SAM" id="Coils"/>
    </source>
</evidence>
<feature type="compositionally biased region" description="Polar residues" evidence="2">
    <location>
        <begin position="1"/>
        <end position="10"/>
    </location>
</feature>
<dbReference type="Proteomes" id="UP000708208">
    <property type="component" value="Unassembled WGS sequence"/>
</dbReference>
<dbReference type="EMBL" id="CAJVCH010034240">
    <property type="protein sequence ID" value="CAG7714747.1"/>
    <property type="molecule type" value="Genomic_DNA"/>
</dbReference>
<evidence type="ECO:0000313" key="3">
    <source>
        <dbReference type="EMBL" id="CAG7714747.1"/>
    </source>
</evidence>
<feature type="region of interest" description="Disordered" evidence="2">
    <location>
        <begin position="88"/>
        <end position="197"/>
    </location>
</feature>
<feature type="coiled-coil region" evidence="1">
    <location>
        <begin position="329"/>
        <end position="510"/>
    </location>
</feature>
<reference evidence="3" key="1">
    <citation type="submission" date="2021-06" db="EMBL/GenBank/DDBJ databases">
        <authorList>
            <person name="Hodson N. C."/>
            <person name="Mongue J. A."/>
            <person name="Jaron S. K."/>
        </authorList>
    </citation>
    <scope>NUCLEOTIDE SEQUENCE</scope>
</reference>
<feature type="compositionally biased region" description="Polar residues" evidence="2">
    <location>
        <begin position="24"/>
        <end position="37"/>
    </location>
</feature>
<protein>
    <submittedName>
        <fullName evidence="3">Uncharacterized protein</fullName>
    </submittedName>
</protein>
<sequence length="590" mass="67812">MNNLGSSEKTSSPRDRNSFFDCSRPQSPGNSCMSPLSTPDEKLSKSKAKSIFTLSGSYSSKHSTDPRKKKSLELLNIVSEVNSLAKSNSNLSYVDNDSRSREPEVLQHSESSFETAKLDSLIPSRRAFQSKSMPSKTEDGILTPPQTPPSFKSNTNADSGSRQQRQRHNSLENLHRPKNHRSSTKSSKKRKPMDMDCDNISNCSSRTPHECVTVGYPNQSKSYCMYEERRNLASRAATAFALGAVRKLSSKVAQLEEKQLIKERESAARLILRGLLLNSWRQCRGQNEKLIRENSANLRTIENMCLQLRVIRQMHREEKEKSQSRSVQVSSMAIQITELKDERNKIQTELEKVENELNNCQVYVESLGSTNEDLQQQKNKLQKTIALVEREKQEEIKKVMRLEMEHVRLQDLLAEVKQQNEEENKQKVRWQEESRGKDSEIYTLKSDLESKEKQINKIQSCYQEIKQEIEHHQSAKQKLQKEKLKLHDQLSSAAEEIKSLHDKLIRSEEEVKTQSKISLEAAAIIEKKDAAITEIRKNLCLYMSDGIERRRRWANAFHYVVFPLDIIRLILDVPQESSYSVDLRKINAAC</sequence>
<gene>
    <name evidence="3" type="ORF">AFUS01_LOCUS5374</name>
</gene>
<name>A0A8J2NN76_9HEXA</name>
<comment type="caution">
    <text evidence="3">The sequence shown here is derived from an EMBL/GenBank/DDBJ whole genome shotgun (WGS) entry which is preliminary data.</text>
</comment>
<keyword evidence="4" id="KW-1185">Reference proteome</keyword>
<feature type="region of interest" description="Disordered" evidence="2">
    <location>
        <begin position="1"/>
        <end position="45"/>
    </location>
</feature>
<feature type="compositionally biased region" description="Basic and acidic residues" evidence="2">
    <location>
        <begin position="96"/>
        <end position="107"/>
    </location>
</feature>
<evidence type="ECO:0000313" key="4">
    <source>
        <dbReference type="Proteomes" id="UP000708208"/>
    </source>
</evidence>
<organism evidence="3 4">
    <name type="scientific">Allacma fusca</name>
    <dbReference type="NCBI Taxonomy" id="39272"/>
    <lineage>
        <taxon>Eukaryota</taxon>
        <taxon>Metazoa</taxon>
        <taxon>Ecdysozoa</taxon>
        <taxon>Arthropoda</taxon>
        <taxon>Hexapoda</taxon>
        <taxon>Collembola</taxon>
        <taxon>Symphypleona</taxon>
        <taxon>Sminthuridae</taxon>
        <taxon>Allacma</taxon>
    </lineage>
</organism>